<dbReference type="AlphaFoldDB" id="A0A1H5U370"/>
<dbReference type="OrthoDB" id="1118958at2"/>
<protein>
    <recommendedName>
        <fullName evidence="3">DUF3575 domain-containing protein</fullName>
    </recommendedName>
</protein>
<organism evidence="1 2">
    <name type="scientific">Sphingobacterium lactis</name>
    <dbReference type="NCBI Taxonomy" id="797291"/>
    <lineage>
        <taxon>Bacteria</taxon>
        <taxon>Pseudomonadati</taxon>
        <taxon>Bacteroidota</taxon>
        <taxon>Sphingobacteriia</taxon>
        <taxon>Sphingobacteriales</taxon>
        <taxon>Sphingobacteriaceae</taxon>
        <taxon>Sphingobacterium</taxon>
    </lineage>
</organism>
<dbReference type="RefSeq" id="WP_103905192.1">
    <property type="nucleotide sequence ID" value="NZ_CP049246.1"/>
</dbReference>
<reference evidence="2" key="1">
    <citation type="submission" date="2016-10" db="EMBL/GenBank/DDBJ databases">
        <authorList>
            <person name="Varghese N."/>
            <person name="Submissions S."/>
        </authorList>
    </citation>
    <scope>NUCLEOTIDE SEQUENCE [LARGE SCALE GENOMIC DNA]</scope>
    <source>
        <strain evidence="2">DSM 22361</strain>
    </source>
</reference>
<dbReference type="EMBL" id="FNUT01000002">
    <property type="protein sequence ID" value="SEF69503.1"/>
    <property type="molecule type" value="Genomic_DNA"/>
</dbReference>
<name>A0A1H5U370_9SPHI</name>
<sequence length="244" mass="27541">MKTIEIQQHGKFILVLLLAILVMPVWAQKNTVKFNLLPLVSKTFAFEYEREVAPKMSVNVAMGFRGKSNLPFKKYWEDAIEDADFLNKATLGHFTFTPEFRFYLNKNKGTRGFYIGPFIKYGKYNLETEYPLEMEEGDVKDILIKGGISTWSAGFAIGSQFKLSKSVFMDFRILGPHYGTTNGNLKGMTQLTADEQAELRDQLSELEDVDFIKVTTEVTGEGATVKAKGPWAGIRAGLSIGYRF</sequence>
<proteinExistence type="predicted"/>
<dbReference type="InterPro" id="IPR021958">
    <property type="entry name" value="DUF3575"/>
</dbReference>
<keyword evidence="2" id="KW-1185">Reference proteome</keyword>
<evidence type="ECO:0008006" key="3">
    <source>
        <dbReference type="Google" id="ProtNLM"/>
    </source>
</evidence>
<dbReference type="Pfam" id="PF12099">
    <property type="entry name" value="DUF3575"/>
    <property type="match status" value="1"/>
</dbReference>
<evidence type="ECO:0000313" key="1">
    <source>
        <dbReference type="EMBL" id="SEF69503.1"/>
    </source>
</evidence>
<accession>A0A1H5U370</accession>
<evidence type="ECO:0000313" key="2">
    <source>
        <dbReference type="Proteomes" id="UP000236731"/>
    </source>
</evidence>
<gene>
    <name evidence="1" type="ORF">SAMN05421877_102165</name>
</gene>
<dbReference type="Proteomes" id="UP000236731">
    <property type="component" value="Unassembled WGS sequence"/>
</dbReference>